<dbReference type="InterPro" id="IPR055170">
    <property type="entry name" value="GFO_IDH_MocA-like_dom"/>
</dbReference>
<protein>
    <submittedName>
        <fullName evidence="5">Gfo/Idh/MocA family oxidoreductase</fullName>
    </submittedName>
</protein>
<reference evidence="5" key="1">
    <citation type="submission" date="2019-01" db="EMBL/GenBank/DDBJ databases">
        <title>Oenococcus sicerae UCMA17102.</title>
        <authorList>
            <person name="Cousin F.J."/>
            <person name="Le Guellec R."/>
            <person name="Cretenet M."/>
        </authorList>
    </citation>
    <scope>NUCLEOTIDE SEQUENCE</scope>
    <source>
        <strain evidence="5">UCMA17102</strain>
    </source>
</reference>
<dbReference type="Pfam" id="PF01408">
    <property type="entry name" value="GFO_IDH_MocA"/>
    <property type="match status" value="1"/>
</dbReference>
<dbReference type="Proteomes" id="UP001167919">
    <property type="component" value="Unassembled WGS sequence"/>
</dbReference>
<sequence>MTKSYRWAIVGLGGIAHRFAANFANNDQELYAVCSRSLDKAKQFAKQFSAEKAYDNLTDLLVDPKVDIVYVATPHNFHIDTILPALLAGKHVLSEKAITMTSAQLMEAKKLAQQQQLVLAEAMTIYHMPLYTKLHEFANEHQLGRLKMVQASFGSYKEADPTNRFFDPNLAGGALLDIGVYALAFVREFLQGRPQLTGTSMHRFSSGVDESSTLSLRTDKDEFATISLTFRAKMPKMGIVAYEKGYFTVLEYPRASQATFTAFDGSSQLISAGESDDAMKYEITDMTQMIEGKTNNSLIKTSDVMAIMTQARQQWDYRYPFEN</sequence>
<name>A0AAJ1VLL7_9LACO</name>
<evidence type="ECO:0000256" key="2">
    <source>
        <dbReference type="ARBA" id="ARBA00023002"/>
    </source>
</evidence>
<dbReference type="InterPro" id="IPR050984">
    <property type="entry name" value="Gfo/Idh/MocA_domain"/>
</dbReference>
<dbReference type="SUPFAM" id="SSF55347">
    <property type="entry name" value="Glyceraldehyde-3-phosphate dehydrogenase-like, C-terminal domain"/>
    <property type="match status" value="1"/>
</dbReference>
<dbReference type="GO" id="GO:0000166">
    <property type="term" value="F:nucleotide binding"/>
    <property type="evidence" value="ECO:0007669"/>
    <property type="project" value="InterPro"/>
</dbReference>
<dbReference type="EMBL" id="SDWY01000001">
    <property type="protein sequence ID" value="MDN6899618.1"/>
    <property type="molecule type" value="Genomic_DNA"/>
</dbReference>
<dbReference type="AlphaFoldDB" id="A0AAJ1VLL7"/>
<dbReference type="InterPro" id="IPR036291">
    <property type="entry name" value="NAD(P)-bd_dom_sf"/>
</dbReference>
<dbReference type="Gene3D" id="3.40.50.720">
    <property type="entry name" value="NAD(P)-binding Rossmann-like Domain"/>
    <property type="match status" value="1"/>
</dbReference>
<proteinExistence type="inferred from homology"/>
<dbReference type="GO" id="GO:0016491">
    <property type="term" value="F:oxidoreductase activity"/>
    <property type="evidence" value="ECO:0007669"/>
    <property type="project" value="UniProtKB-KW"/>
</dbReference>
<dbReference type="InterPro" id="IPR000683">
    <property type="entry name" value="Gfo/Idh/MocA-like_OxRdtase_N"/>
</dbReference>
<organism evidence="5 6">
    <name type="scientific">Oenococcus sicerae</name>
    <dbReference type="NCBI Taxonomy" id="2203724"/>
    <lineage>
        <taxon>Bacteria</taxon>
        <taxon>Bacillati</taxon>
        <taxon>Bacillota</taxon>
        <taxon>Bacilli</taxon>
        <taxon>Lactobacillales</taxon>
        <taxon>Lactobacillaceae</taxon>
        <taxon>Oenococcus</taxon>
    </lineage>
</organism>
<feature type="domain" description="Gfo/Idh/MocA-like oxidoreductase N-terminal" evidence="3">
    <location>
        <begin position="6"/>
        <end position="120"/>
    </location>
</feature>
<evidence type="ECO:0000256" key="1">
    <source>
        <dbReference type="ARBA" id="ARBA00010928"/>
    </source>
</evidence>
<dbReference type="PANTHER" id="PTHR22604:SF105">
    <property type="entry name" value="TRANS-1,2-DIHYDROBENZENE-1,2-DIOL DEHYDROGENASE"/>
    <property type="match status" value="1"/>
</dbReference>
<keyword evidence="2" id="KW-0560">Oxidoreductase</keyword>
<evidence type="ECO:0000313" key="5">
    <source>
        <dbReference type="EMBL" id="MDN6899618.1"/>
    </source>
</evidence>
<comment type="similarity">
    <text evidence="1">Belongs to the Gfo/Idh/MocA family.</text>
</comment>
<dbReference type="SUPFAM" id="SSF51735">
    <property type="entry name" value="NAD(P)-binding Rossmann-fold domains"/>
    <property type="match status" value="1"/>
</dbReference>
<evidence type="ECO:0000313" key="6">
    <source>
        <dbReference type="Proteomes" id="UP001167919"/>
    </source>
</evidence>
<gene>
    <name evidence="5" type="ORF">EVC35_01160</name>
</gene>
<accession>A0AAJ1VLL7</accession>
<dbReference type="Gene3D" id="3.30.360.10">
    <property type="entry name" value="Dihydrodipicolinate Reductase, domain 2"/>
    <property type="match status" value="1"/>
</dbReference>
<evidence type="ECO:0000259" key="3">
    <source>
        <dbReference type="Pfam" id="PF01408"/>
    </source>
</evidence>
<dbReference type="Pfam" id="PF22725">
    <property type="entry name" value="GFO_IDH_MocA_C3"/>
    <property type="match status" value="1"/>
</dbReference>
<dbReference type="PANTHER" id="PTHR22604">
    <property type="entry name" value="OXIDOREDUCTASES"/>
    <property type="match status" value="1"/>
</dbReference>
<evidence type="ECO:0000259" key="4">
    <source>
        <dbReference type="Pfam" id="PF22725"/>
    </source>
</evidence>
<comment type="caution">
    <text evidence="5">The sequence shown here is derived from an EMBL/GenBank/DDBJ whole genome shotgun (WGS) entry which is preliminary data.</text>
</comment>
<dbReference type="RefSeq" id="WP_301710896.1">
    <property type="nucleotide sequence ID" value="NZ_SDWY01000001.1"/>
</dbReference>
<feature type="domain" description="GFO/IDH/MocA-like oxidoreductase" evidence="4">
    <location>
        <begin position="131"/>
        <end position="236"/>
    </location>
</feature>